<dbReference type="EMBL" id="JBBNAG010000001">
    <property type="protein sequence ID" value="KAK9167556.1"/>
    <property type="molecule type" value="Genomic_DNA"/>
</dbReference>
<reference evidence="3 4" key="1">
    <citation type="submission" date="2024-01" db="EMBL/GenBank/DDBJ databases">
        <title>Genome assemblies of Stephania.</title>
        <authorList>
            <person name="Yang L."/>
        </authorList>
    </citation>
    <scope>NUCLEOTIDE SEQUENCE [LARGE SCALE GENOMIC DNA]</scope>
    <source>
        <strain evidence="3">JXDWG</strain>
        <tissue evidence="3">Leaf</tissue>
    </source>
</reference>
<dbReference type="InterPro" id="IPR046960">
    <property type="entry name" value="PPR_At4g14850-like_plant"/>
</dbReference>
<dbReference type="PANTHER" id="PTHR47926:SF420">
    <property type="entry name" value="REPEAT-CONTAINING PROTEIN, PUTATIVE-RELATED"/>
    <property type="match status" value="1"/>
</dbReference>
<dbReference type="InterPro" id="IPR002885">
    <property type="entry name" value="PPR_rpt"/>
</dbReference>
<dbReference type="FunFam" id="1.25.40.10:FF:000031">
    <property type="entry name" value="Pentatricopeptide repeat-containing protein mitochondrial"/>
    <property type="match status" value="1"/>
</dbReference>
<sequence>MLKSLRPQRLVFNNNILSNCLPTALPHLENEQSINDYISSLCKNRLYNEALQAFNSLQKNIDFEIKPSTYAHLFSACSSLRSLRCGQNVHGHLRRSKLQPDIILHNHILNMYGKCGSLEDARNVFNEMSERNAVSWTSMIAGYSQNNLEKYAIDLYIQMRQSGFSPDQFTFGSAIKACTGLGDFELGRQLHANAIKFSFGFHLIVQNALVSMYTKLGLVDDAWVVFEDIVEKDLISWSSMISGFAQQGFEFESLKLFKEMISYNVHRPNEFVFGSIFAACGALLQFEYGRQIHGVSIKFALGSEAFTGCSLCDMYAKCGYLDCARTVFNQTELRDTVLWNSIIAAFAYGGDADEAMSYFSEMRNSKFTPDEITVRCLLCAFTSSNSYCQGKQVHSYVLKKGFFSEVSVCNTLLTMYAKCSDLSDVFDIFEEMEGIMDLVSWNATMTACLKHNHNSVFGLLRMMHCFDHEPDHVTLMNVLGACAVVPSLDKGYQVHCYALKTGLETEASVMNGLIDMYTKCGVLINAHKLFDSFSDPDVVSWSSLIVGYAQFGYGKEALELFQTMRNRGVKPNHVTFVGVLSACSRVGLVDEGLHYYSMMETEYGILPTREHCSCVVDLLARSGRLKEAVSFINQMPYDPDIVVWNTVLAACKTHQNAEIGRHAAESVLRLDPSNSSALVLLCNIYASTGNWEDVARLRKLMRSAGVRKAPGQSWIEVKDGVHVFSVEDRSHPQMDEIYMVLGDLSLEMMEAGYVPYGGFEIVPS</sequence>
<protein>
    <recommendedName>
        <fullName evidence="5">Pentatricopeptide repeat-containing protein</fullName>
    </recommendedName>
</protein>
<dbReference type="InterPro" id="IPR011990">
    <property type="entry name" value="TPR-like_helical_dom_sf"/>
</dbReference>
<dbReference type="Pfam" id="PF13812">
    <property type="entry name" value="PPR_3"/>
    <property type="match status" value="1"/>
</dbReference>
<dbReference type="Gene3D" id="1.25.40.10">
    <property type="entry name" value="Tetratricopeptide repeat domain"/>
    <property type="match status" value="6"/>
</dbReference>
<gene>
    <name evidence="3" type="ORF">Scep_002747</name>
</gene>
<name>A0AAP0LAS9_9MAGN</name>
<accession>A0AAP0LAS9</accession>
<proteinExistence type="predicted"/>
<feature type="repeat" description="PPR" evidence="2">
    <location>
        <begin position="101"/>
        <end position="131"/>
    </location>
</feature>
<dbReference type="InterPro" id="IPR046848">
    <property type="entry name" value="E_motif"/>
</dbReference>
<evidence type="ECO:0000256" key="2">
    <source>
        <dbReference type="PROSITE-ProRule" id="PRU00708"/>
    </source>
</evidence>
<evidence type="ECO:0000313" key="4">
    <source>
        <dbReference type="Proteomes" id="UP001419268"/>
    </source>
</evidence>
<feature type="repeat" description="PPR" evidence="2">
    <location>
        <begin position="537"/>
        <end position="571"/>
    </location>
</feature>
<dbReference type="PROSITE" id="PS51375">
    <property type="entry name" value="PPR"/>
    <property type="match status" value="5"/>
</dbReference>
<dbReference type="Pfam" id="PF20431">
    <property type="entry name" value="E_motif"/>
    <property type="match status" value="1"/>
</dbReference>
<dbReference type="Pfam" id="PF13041">
    <property type="entry name" value="PPR_2"/>
    <property type="match status" value="3"/>
</dbReference>
<dbReference type="Proteomes" id="UP001419268">
    <property type="component" value="Unassembled WGS sequence"/>
</dbReference>
<feature type="repeat" description="PPR" evidence="2">
    <location>
        <begin position="132"/>
        <end position="166"/>
    </location>
</feature>
<feature type="repeat" description="PPR" evidence="2">
    <location>
        <begin position="335"/>
        <end position="369"/>
    </location>
</feature>
<evidence type="ECO:0000256" key="1">
    <source>
        <dbReference type="ARBA" id="ARBA00022737"/>
    </source>
</evidence>
<dbReference type="GO" id="GO:0003723">
    <property type="term" value="F:RNA binding"/>
    <property type="evidence" value="ECO:0007669"/>
    <property type="project" value="InterPro"/>
</dbReference>
<dbReference type="FunFam" id="1.25.40.10:FF:000196">
    <property type="entry name" value="Pentatricopeptide repeat-containing protein At4g14850"/>
    <property type="match status" value="2"/>
</dbReference>
<dbReference type="PANTHER" id="PTHR47926">
    <property type="entry name" value="PENTATRICOPEPTIDE REPEAT-CONTAINING PROTEIN"/>
    <property type="match status" value="1"/>
</dbReference>
<organism evidence="3 4">
    <name type="scientific">Stephania cephalantha</name>
    <dbReference type="NCBI Taxonomy" id="152367"/>
    <lineage>
        <taxon>Eukaryota</taxon>
        <taxon>Viridiplantae</taxon>
        <taxon>Streptophyta</taxon>
        <taxon>Embryophyta</taxon>
        <taxon>Tracheophyta</taxon>
        <taxon>Spermatophyta</taxon>
        <taxon>Magnoliopsida</taxon>
        <taxon>Ranunculales</taxon>
        <taxon>Menispermaceae</taxon>
        <taxon>Menispermoideae</taxon>
        <taxon>Cissampelideae</taxon>
        <taxon>Stephania</taxon>
    </lineage>
</organism>
<dbReference type="FunFam" id="1.25.40.10:FF:000366">
    <property type="entry name" value="Pentatricopeptide (PPR) repeat-containing protein"/>
    <property type="match status" value="1"/>
</dbReference>
<dbReference type="Pfam" id="PF01535">
    <property type="entry name" value="PPR"/>
    <property type="match status" value="5"/>
</dbReference>
<dbReference type="AlphaFoldDB" id="A0AAP0LAS9"/>
<comment type="caution">
    <text evidence="3">The sequence shown here is derived from an EMBL/GenBank/DDBJ whole genome shotgun (WGS) entry which is preliminary data.</text>
</comment>
<feature type="repeat" description="PPR" evidence="2">
    <location>
        <begin position="233"/>
        <end position="267"/>
    </location>
</feature>
<dbReference type="FunFam" id="1.25.40.10:FF:000227">
    <property type="entry name" value="Pentatricopeptide repeat-containing protein At3g13880"/>
    <property type="match status" value="1"/>
</dbReference>
<keyword evidence="1" id="KW-0677">Repeat</keyword>
<evidence type="ECO:0008006" key="5">
    <source>
        <dbReference type="Google" id="ProtNLM"/>
    </source>
</evidence>
<evidence type="ECO:0000313" key="3">
    <source>
        <dbReference type="EMBL" id="KAK9167556.1"/>
    </source>
</evidence>
<keyword evidence="4" id="KW-1185">Reference proteome</keyword>
<dbReference type="GO" id="GO:0009451">
    <property type="term" value="P:RNA modification"/>
    <property type="evidence" value="ECO:0007669"/>
    <property type="project" value="InterPro"/>
</dbReference>
<dbReference type="NCBIfam" id="TIGR00756">
    <property type="entry name" value="PPR"/>
    <property type="match status" value="6"/>
</dbReference>